<protein>
    <submittedName>
        <fullName evidence="1">Uncharacterized protein</fullName>
    </submittedName>
</protein>
<organism evidence="1 2">
    <name type="scientific">Bifidobacterium vespertilionis</name>
    <dbReference type="NCBI Taxonomy" id="2562524"/>
    <lineage>
        <taxon>Bacteria</taxon>
        <taxon>Bacillati</taxon>
        <taxon>Actinomycetota</taxon>
        <taxon>Actinomycetes</taxon>
        <taxon>Bifidobacteriales</taxon>
        <taxon>Bifidobacteriaceae</taxon>
        <taxon>Bifidobacterium</taxon>
    </lineage>
</organism>
<dbReference type="AlphaFoldDB" id="A0A5J5E0V0"/>
<reference evidence="1 2" key="1">
    <citation type="journal article" date="2019" name="Syst. Appl. Microbiol.">
        <title>Characterization of Bifidobacterium species in feaces of the Egyptian fruit bat: Description of B. vespertilionis sp. nov. and B. rousetti sp. nov.</title>
        <authorList>
            <person name="Modesto M."/>
            <person name="Satti M."/>
            <person name="Watanabe K."/>
            <person name="Puglisi E."/>
            <person name="Morelli L."/>
            <person name="Huang C.-H."/>
            <person name="Liou J.-S."/>
            <person name="Miyashita M."/>
            <person name="Tamura T."/>
            <person name="Saito S."/>
            <person name="Mori K."/>
            <person name="Huang L."/>
            <person name="Sciavilla P."/>
            <person name="Sandri C."/>
            <person name="Spiezio C."/>
            <person name="Vitali F."/>
            <person name="Cavalieri D."/>
            <person name="Perpetuini G."/>
            <person name="Tofalo R."/>
            <person name="Bonetti A."/>
            <person name="Arita M."/>
            <person name="Mattarelli P."/>
        </authorList>
    </citation>
    <scope>NUCLEOTIDE SEQUENCE [LARGE SCALE GENOMIC DNA]</scope>
    <source>
        <strain evidence="1 2">RST8</strain>
    </source>
</reference>
<gene>
    <name evidence="1" type="ORF">EM848_08120</name>
</gene>
<dbReference type="Proteomes" id="UP000345527">
    <property type="component" value="Unassembled WGS sequence"/>
</dbReference>
<accession>A0A5J5E0V0</accession>
<sequence length="92" mass="9984">MGCDFGHAPDALAVPTSFRRPFGHRSGGQSRVLPRDGIGNIGCPGCSGEYRLQRVIRVGCLERFGRTIGRTIFCKIRPEVNRVAVLLADLAS</sequence>
<comment type="caution">
    <text evidence="1">The sequence shown here is derived from an EMBL/GenBank/DDBJ whole genome shotgun (WGS) entry which is preliminary data.</text>
</comment>
<proteinExistence type="predicted"/>
<name>A0A5J5E0V0_9BIFI</name>
<dbReference type="RefSeq" id="WP_150354431.1">
    <property type="nucleotide sequence ID" value="NZ_RZNZ01000006.1"/>
</dbReference>
<dbReference type="EMBL" id="RZOA01000015">
    <property type="protein sequence ID" value="KAA8822807.1"/>
    <property type="molecule type" value="Genomic_DNA"/>
</dbReference>
<evidence type="ECO:0000313" key="1">
    <source>
        <dbReference type="EMBL" id="KAA8822807.1"/>
    </source>
</evidence>
<evidence type="ECO:0000313" key="2">
    <source>
        <dbReference type="Proteomes" id="UP000345527"/>
    </source>
</evidence>